<name>A0A2U2DQD2_9HYPH</name>
<evidence type="ECO:0000313" key="3">
    <source>
        <dbReference type="Proteomes" id="UP000245252"/>
    </source>
</evidence>
<dbReference type="EMBL" id="QFBC01000006">
    <property type="protein sequence ID" value="PWE55429.1"/>
    <property type="molecule type" value="Genomic_DNA"/>
</dbReference>
<sequence>MTNLFPVPSTDKVFSNRFRIHPVEGDHMEPGLSERRDYVLLMPVQTYCCEGIYLFDLVPGGRGTLLRVQNILGGKVLLKSDNPAYSTERIMTRAEFEEVVLAYVVADIKVRDVMVLQQLCQDS</sequence>
<gene>
    <name evidence="2" type="ORF">DEM27_15340</name>
</gene>
<keyword evidence="3" id="KW-1185">Reference proteome</keyword>
<reference evidence="2 3" key="1">
    <citation type="submission" date="2018-05" db="EMBL/GenBank/DDBJ databases">
        <title>The draft genome of strain NS-104.</title>
        <authorList>
            <person name="Hang P."/>
            <person name="Jiang J."/>
        </authorList>
    </citation>
    <scope>NUCLEOTIDE SEQUENCE [LARGE SCALE GENOMIC DNA]</scope>
    <source>
        <strain evidence="2 3">NS-104</strain>
    </source>
</reference>
<dbReference type="InterPro" id="IPR015927">
    <property type="entry name" value="Peptidase_S24_S26A/B/C"/>
</dbReference>
<comment type="caution">
    <text evidence="2">The sequence shown here is derived from an EMBL/GenBank/DDBJ whole genome shotgun (WGS) entry which is preliminary data.</text>
</comment>
<dbReference type="Proteomes" id="UP000245252">
    <property type="component" value="Unassembled WGS sequence"/>
</dbReference>
<feature type="domain" description="Peptidase S24/S26A/S26B/S26C" evidence="1">
    <location>
        <begin position="19"/>
        <end position="92"/>
    </location>
</feature>
<proteinExistence type="predicted"/>
<dbReference type="InterPro" id="IPR036286">
    <property type="entry name" value="LexA/Signal_pep-like_sf"/>
</dbReference>
<dbReference type="Pfam" id="PF00717">
    <property type="entry name" value="Peptidase_S24"/>
    <property type="match status" value="1"/>
</dbReference>
<dbReference type="AlphaFoldDB" id="A0A2U2DQD2"/>
<dbReference type="OrthoDB" id="8280904at2"/>
<dbReference type="RefSeq" id="WP_109459127.1">
    <property type="nucleotide sequence ID" value="NZ_QFBC01000006.1"/>
</dbReference>
<dbReference type="CDD" id="cd06529">
    <property type="entry name" value="S24_LexA-like"/>
    <property type="match status" value="1"/>
</dbReference>
<evidence type="ECO:0000259" key="1">
    <source>
        <dbReference type="Pfam" id="PF00717"/>
    </source>
</evidence>
<evidence type="ECO:0000313" key="2">
    <source>
        <dbReference type="EMBL" id="PWE55429.1"/>
    </source>
</evidence>
<accession>A0A2U2DQD2</accession>
<dbReference type="InterPro" id="IPR039418">
    <property type="entry name" value="LexA-like"/>
</dbReference>
<protein>
    <recommendedName>
        <fullName evidence="1">Peptidase S24/S26A/S26B/S26C domain-containing protein</fullName>
    </recommendedName>
</protein>
<dbReference type="Gene3D" id="2.10.109.10">
    <property type="entry name" value="Umud Fragment, subunit A"/>
    <property type="match status" value="1"/>
</dbReference>
<dbReference type="SUPFAM" id="SSF51306">
    <property type="entry name" value="LexA/Signal peptidase"/>
    <property type="match status" value="1"/>
</dbReference>
<organism evidence="2 3">
    <name type="scientific">Metarhizobium album</name>
    <dbReference type="NCBI Taxonomy" id="2182425"/>
    <lineage>
        <taxon>Bacteria</taxon>
        <taxon>Pseudomonadati</taxon>
        <taxon>Pseudomonadota</taxon>
        <taxon>Alphaproteobacteria</taxon>
        <taxon>Hyphomicrobiales</taxon>
        <taxon>Rhizobiaceae</taxon>
        <taxon>Metarhizobium</taxon>
    </lineage>
</organism>